<gene>
    <name evidence="1" type="ORF">A500_19274</name>
</gene>
<keyword evidence="2" id="KW-1185">Reference proteome</keyword>
<protein>
    <submittedName>
        <fullName evidence="1">Uncharacterized protein</fullName>
    </submittedName>
</protein>
<evidence type="ECO:0000313" key="1">
    <source>
        <dbReference type="EMBL" id="EOR19985.1"/>
    </source>
</evidence>
<organism evidence="1 2">
    <name type="scientific">Clostridium sartagoforme AAU1</name>
    <dbReference type="NCBI Taxonomy" id="1202534"/>
    <lineage>
        <taxon>Bacteria</taxon>
        <taxon>Bacillati</taxon>
        <taxon>Bacillota</taxon>
        <taxon>Clostridia</taxon>
        <taxon>Eubacteriales</taxon>
        <taxon>Clostridiaceae</taxon>
        <taxon>Clostridium</taxon>
    </lineage>
</organism>
<accession>R9BTE7</accession>
<sequence>MSKDDILKVRMTKREKEEVRYLARKKGFNMTEYIKYCIMKVSIIEGIEENEEKLNTYLRV</sequence>
<dbReference type="OrthoDB" id="9938605at2"/>
<dbReference type="EMBL" id="ASRV01000235">
    <property type="protein sequence ID" value="EOR19985.1"/>
    <property type="molecule type" value="Genomic_DNA"/>
</dbReference>
<dbReference type="RefSeq" id="WP_016209062.1">
    <property type="nucleotide sequence ID" value="NZ_ASRV01000235.1"/>
</dbReference>
<evidence type="ECO:0000313" key="2">
    <source>
        <dbReference type="Proteomes" id="UP000013988"/>
    </source>
</evidence>
<dbReference type="Pfam" id="PF21983">
    <property type="entry name" value="NikA-like"/>
    <property type="match status" value="1"/>
</dbReference>
<dbReference type="PATRIC" id="fig|1202534.3.peg.3844"/>
<comment type="caution">
    <text evidence="1">The sequence shown here is derived from an EMBL/GenBank/DDBJ whole genome shotgun (WGS) entry which is preliminary data.</text>
</comment>
<name>R9BTE7_9CLOT</name>
<dbReference type="Proteomes" id="UP000013988">
    <property type="component" value="Unassembled WGS sequence"/>
</dbReference>
<proteinExistence type="predicted"/>
<reference evidence="1 2" key="1">
    <citation type="submission" date="2013-03" db="EMBL/GenBank/DDBJ databases">
        <title>Whole genome shotgun sequencing of Clostridium sartagoforme AAU1.</title>
        <authorList>
            <person name="Joshi C.G."/>
            <person name="Duggirala S.M."/>
            <person name="Nathani N.M."/>
            <person name="Bhatt V.D."/>
            <person name="Patel A.K."/>
            <person name="Pandya P.R."/>
            <person name="KaPatel J.A."/>
        </authorList>
    </citation>
    <scope>NUCLEOTIDE SEQUENCE [LARGE SCALE GENOMIC DNA]</scope>
    <source>
        <strain evidence="1 2">AAU1</strain>
    </source>
</reference>
<dbReference type="InterPro" id="IPR053842">
    <property type="entry name" value="NikA-like"/>
</dbReference>
<dbReference type="AlphaFoldDB" id="R9BTE7"/>